<dbReference type="GO" id="GO:0016301">
    <property type="term" value="F:kinase activity"/>
    <property type="evidence" value="ECO:0007669"/>
    <property type="project" value="UniProtKB-KW"/>
</dbReference>
<feature type="region of interest" description="Disordered" evidence="2">
    <location>
        <begin position="107"/>
        <end position="126"/>
    </location>
</feature>
<evidence type="ECO:0000313" key="4">
    <source>
        <dbReference type="EMBL" id="MDS0297814.1"/>
    </source>
</evidence>
<evidence type="ECO:0000259" key="3">
    <source>
        <dbReference type="PROSITE" id="PS50110"/>
    </source>
</evidence>
<reference evidence="4 5" key="1">
    <citation type="submission" date="2022-06" db="EMBL/GenBank/DDBJ databases">
        <title>Halogeometricum sp. a new haloarchaeum isolate from saline soil.</title>
        <authorList>
            <person name="Strakova D."/>
            <person name="Galisteo C."/>
            <person name="Sanchez-Porro C."/>
            <person name="Ventosa A."/>
        </authorList>
    </citation>
    <scope>NUCLEOTIDE SEQUENCE [LARGE SCALE GENOMIC DNA]</scope>
    <source>
        <strain evidence="4 5">S1BR25-6</strain>
    </source>
</reference>
<accession>A0ABU2GBY2</accession>
<organism evidence="4 5">
    <name type="scientific">Halogeometricum salsisoli</name>
    <dbReference type="NCBI Taxonomy" id="2950536"/>
    <lineage>
        <taxon>Archaea</taxon>
        <taxon>Methanobacteriati</taxon>
        <taxon>Methanobacteriota</taxon>
        <taxon>Stenosarchaea group</taxon>
        <taxon>Halobacteria</taxon>
        <taxon>Halobacteriales</taxon>
        <taxon>Haloferacaceae</taxon>
        <taxon>Halogeometricum</taxon>
    </lineage>
</organism>
<evidence type="ECO:0000256" key="2">
    <source>
        <dbReference type="SAM" id="MobiDB-lite"/>
    </source>
</evidence>
<dbReference type="EMBL" id="JAMQOP010000001">
    <property type="protein sequence ID" value="MDS0297814.1"/>
    <property type="molecule type" value="Genomic_DNA"/>
</dbReference>
<sequence length="368" mass="38967">MERRVRVLFVEGDDDPTAVSAERLGDRDGIEVEGVAGWAAAGDVELYDCVVTNHALSDGDAVEVVRAVGAAAPRVPVVLYTAVGDERTAREALRAGAADYVVACGSDDRSDGGTGESAGGADAEEIADREAATLERRIRAAVSGGDRTVGGLTPTERVAELESLDRLFRHDIRNDMAVIVGWADVLRDHVTEEGEEILDRILDNGRHTLELTDVAGDAAATITDEAATAVEPTDLGEALREAVQSRREAFPRASIELGAVPACRVAANHLLGSVFRSLLNEAVSNYRGDTPTLHVSAERDGETVRVRVADADSDGAGVSAEPPLGTGTDLERSDADIDRYLVERLVGVYGGEVRVDDGAFVVELRARD</sequence>
<dbReference type="CDD" id="cd00082">
    <property type="entry name" value="HisKA"/>
    <property type="match status" value="1"/>
</dbReference>
<dbReference type="InterPro" id="IPR001789">
    <property type="entry name" value="Sig_transdc_resp-reg_receiver"/>
</dbReference>
<name>A0ABU2GBY2_9EURY</name>
<keyword evidence="4" id="KW-0808">Transferase</keyword>
<dbReference type="CDD" id="cd00156">
    <property type="entry name" value="REC"/>
    <property type="match status" value="1"/>
</dbReference>
<dbReference type="InterPro" id="IPR003661">
    <property type="entry name" value="HisK_dim/P_dom"/>
</dbReference>
<dbReference type="Proteomes" id="UP001257060">
    <property type="component" value="Unassembled WGS sequence"/>
</dbReference>
<dbReference type="PROSITE" id="PS50110">
    <property type="entry name" value="RESPONSE_REGULATORY"/>
    <property type="match status" value="1"/>
</dbReference>
<dbReference type="Gene3D" id="3.40.50.2300">
    <property type="match status" value="1"/>
</dbReference>
<keyword evidence="5" id="KW-1185">Reference proteome</keyword>
<dbReference type="RefSeq" id="WP_310922643.1">
    <property type="nucleotide sequence ID" value="NZ_JAMQOP010000001.1"/>
</dbReference>
<keyword evidence="4" id="KW-0418">Kinase</keyword>
<dbReference type="InterPro" id="IPR036890">
    <property type="entry name" value="HATPase_C_sf"/>
</dbReference>
<proteinExistence type="predicted"/>
<dbReference type="Gene3D" id="3.30.565.10">
    <property type="entry name" value="Histidine kinase-like ATPase, C-terminal domain"/>
    <property type="match status" value="1"/>
</dbReference>
<feature type="domain" description="Response regulatory" evidence="3">
    <location>
        <begin position="6"/>
        <end position="118"/>
    </location>
</feature>
<comment type="caution">
    <text evidence="4">The sequence shown here is derived from an EMBL/GenBank/DDBJ whole genome shotgun (WGS) entry which is preliminary data.</text>
</comment>
<gene>
    <name evidence="4" type="ORF">NDI76_03585</name>
</gene>
<comment type="caution">
    <text evidence="1">Lacks conserved residue(s) required for the propagation of feature annotation.</text>
</comment>
<dbReference type="InterPro" id="IPR011006">
    <property type="entry name" value="CheY-like_superfamily"/>
</dbReference>
<feature type="region of interest" description="Disordered" evidence="2">
    <location>
        <begin position="312"/>
        <end position="331"/>
    </location>
</feature>
<dbReference type="SUPFAM" id="SSF52172">
    <property type="entry name" value="CheY-like"/>
    <property type="match status" value="1"/>
</dbReference>
<protein>
    <submittedName>
        <fullName evidence="4">Hybrid sensor histidine kinase/response regulator</fullName>
    </submittedName>
</protein>
<evidence type="ECO:0000256" key="1">
    <source>
        <dbReference type="PROSITE-ProRule" id="PRU00169"/>
    </source>
</evidence>
<evidence type="ECO:0000313" key="5">
    <source>
        <dbReference type="Proteomes" id="UP001257060"/>
    </source>
</evidence>